<organism evidence="2 3">
    <name type="scientific">Steinernema glaseri</name>
    <dbReference type="NCBI Taxonomy" id="37863"/>
    <lineage>
        <taxon>Eukaryota</taxon>
        <taxon>Metazoa</taxon>
        <taxon>Ecdysozoa</taxon>
        <taxon>Nematoda</taxon>
        <taxon>Chromadorea</taxon>
        <taxon>Rhabditida</taxon>
        <taxon>Tylenchina</taxon>
        <taxon>Panagrolaimomorpha</taxon>
        <taxon>Strongyloidoidea</taxon>
        <taxon>Steinernematidae</taxon>
        <taxon>Steinernema</taxon>
    </lineage>
</organism>
<proteinExistence type="predicted"/>
<sequence length="114" mass="13034">MEILVISLAILFSLSAAAIGWLSFRALRLMYKRRYESNLRTHVKEHSSVKSNDKDQHAFSISIAAASIGDSLHIPQKKFPFPEQNLPLPTYQEIVKNWKVDPNPEVPPRYGFII</sequence>
<keyword evidence="1" id="KW-0812">Transmembrane</keyword>
<keyword evidence="2" id="KW-1185">Reference proteome</keyword>
<dbReference type="AlphaFoldDB" id="A0A1I7Z0Y1"/>
<evidence type="ECO:0000313" key="2">
    <source>
        <dbReference type="Proteomes" id="UP000095287"/>
    </source>
</evidence>
<keyword evidence="1" id="KW-0472">Membrane</keyword>
<protein>
    <submittedName>
        <fullName evidence="3">COesterase domain-containing protein</fullName>
    </submittedName>
</protein>
<keyword evidence="1" id="KW-1133">Transmembrane helix</keyword>
<feature type="transmembrane region" description="Helical" evidence="1">
    <location>
        <begin position="6"/>
        <end position="24"/>
    </location>
</feature>
<name>A0A1I7Z0Y1_9BILA</name>
<dbReference type="Proteomes" id="UP000095287">
    <property type="component" value="Unplaced"/>
</dbReference>
<accession>A0A1I7Z0Y1</accession>
<evidence type="ECO:0000313" key="3">
    <source>
        <dbReference type="WBParaSite" id="L893_g21722.t1"/>
    </source>
</evidence>
<reference evidence="3" key="1">
    <citation type="submission" date="2016-11" db="UniProtKB">
        <authorList>
            <consortium name="WormBaseParasite"/>
        </authorList>
    </citation>
    <scope>IDENTIFICATION</scope>
</reference>
<dbReference type="WBParaSite" id="L893_g21722.t1">
    <property type="protein sequence ID" value="L893_g21722.t1"/>
    <property type="gene ID" value="L893_g21722"/>
</dbReference>
<evidence type="ECO:0000256" key="1">
    <source>
        <dbReference type="SAM" id="Phobius"/>
    </source>
</evidence>